<evidence type="ECO:0000259" key="1">
    <source>
        <dbReference type="PROSITE" id="PS50181"/>
    </source>
</evidence>
<dbReference type="PANTHER" id="PTHR21503">
    <property type="entry name" value="F-BOX-CONTAINING HYPOTHETICAL PROTEIN C.ELEGANS"/>
    <property type="match status" value="1"/>
</dbReference>
<dbReference type="PANTHER" id="PTHR21503:SF8">
    <property type="entry name" value="F-BOX ASSOCIATED DOMAIN-CONTAINING PROTEIN-RELATED"/>
    <property type="match status" value="1"/>
</dbReference>
<accession>A0A2G5UCM4</accession>
<keyword evidence="3" id="KW-1185">Reference proteome</keyword>
<protein>
    <recommendedName>
        <fullName evidence="1">F-box domain-containing protein</fullName>
    </recommendedName>
</protein>
<evidence type="ECO:0000313" key="3">
    <source>
        <dbReference type="Proteomes" id="UP000230233"/>
    </source>
</evidence>
<dbReference type="Proteomes" id="UP000230233">
    <property type="component" value="Chromosome IV"/>
</dbReference>
<feature type="domain" description="F-box" evidence="1">
    <location>
        <begin position="2"/>
        <end position="54"/>
    </location>
</feature>
<dbReference type="STRING" id="1611254.A0A2G5UCM4"/>
<dbReference type="InterPro" id="IPR001810">
    <property type="entry name" value="F-box_dom"/>
</dbReference>
<sequence>MPFPILRTPFVVFSEIISLLEPNEIVTASFCSKKVRRLLRKHHRRREPLNWRLYMIKHECWGQADIITKPHERKRKSVLTAKHISEARHESEHELIQTNEYKRGFSLELPVLYFEDWETGSEMIVDYVSDLFNLDVYGLVTDRNGIWAIDWINNRQEKMLVGIELLKNDLYDWCGDAELDYILRDKCVADYYILEDIVSENFRFNGKLGPGSQLAISSTGHWKFENFELELELVEKAHVVDDRYSDEEMTRCLDGYTIQRHDGVKATIHFGIRYFVMFVWQRSVFQKVL</sequence>
<gene>
    <name evidence="2" type="primary">Cnig_chr_IV.g15975</name>
    <name evidence="2" type="ORF">B9Z55_015975</name>
</gene>
<evidence type="ECO:0000313" key="2">
    <source>
        <dbReference type="EMBL" id="PIC37297.1"/>
    </source>
</evidence>
<proteinExistence type="predicted"/>
<comment type="caution">
    <text evidence="2">The sequence shown here is derived from an EMBL/GenBank/DDBJ whole genome shotgun (WGS) entry which is preliminary data.</text>
</comment>
<dbReference type="OrthoDB" id="5905106at2759"/>
<dbReference type="Pfam" id="PF00646">
    <property type="entry name" value="F-box"/>
    <property type="match status" value="1"/>
</dbReference>
<dbReference type="PROSITE" id="PS50181">
    <property type="entry name" value="FBOX"/>
    <property type="match status" value="1"/>
</dbReference>
<name>A0A2G5UCM4_9PELO</name>
<dbReference type="EMBL" id="PDUG01000004">
    <property type="protein sequence ID" value="PIC37297.1"/>
    <property type="molecule type" value="Genomic_DNA"/>
</dbReference>
<dbReference type="AlphaFoldDB" id="A0A2G5UCM4"/>
<organism evidence="2 3">
    <name type="scientific">Caenorhabditis nigoni</name>
    <dbReference type="NCBI Taxonomy" id="1611254"/>
    <lineage>
        <taxon>Eukaryota</taxon>
        <taxon>Metazoa</taxon>
        <taxon>Ecdysozoa</taxon>
        <taxon>Nematoda</taxon>
        <taxon>Chromadorea</taxon>
        <taxon>Rhabditida</taxon>
        <taxon>Rhabditina</taxon>
        <taxon>Rhabditomorpha</taxon>
        <taxon>Rhabditoidea</taxon>
        <taxon>Rhabditidae</taxon>
        <taxon>Peloderinae</taxon>
        <taxon>Caenorhabditis</taxon>
    </lineage>
</organism>
<reference evidence="3" key="1">
    <citation type="submission" date="2017-10" db="EMBL/GenBank/DDBJ databases">
        <title>Rapid genome shrinkage in a self-fertile nematode reveals novel sperm competition proteins.</title>
        <authorList>
            <person name="Yin D."/>
            <person name="Schwarz E.M."/>
            <person name="Thomas C.G."/>
            <person name="Felde R.L."/>
            <person name="Korf I.F."/>
            <person name="Cutter A.D."/>
            <person name="Schartner C.M."/>
            <person name="Ralston E.J."/>
            <person name="Meyer B.J."/>
            <person name="Haag E.S."/>
        </authorList>
    </citation>
    <scope>NUCLEOTIDE SEQUENCE [LARGE SCALE GENOMIC DNA]</scope>
    <source>
        <strain evidence="3">JU1422</strain>
    </source>
</reference>